<dbReference type="InterPro" id="IPR006073">
    <property type="entry name" value="GTP-bd"/>
</dbReference>
<comment type="similarity">
    <text evidence="8">Belongs to the TRAFAC class YlqF/YawG GTPase family. MTG1 subfamily.</text>
</comment>
<proteinExistence type="inferred from homology"/>
<dbReference type="InterPro" id="IPR027417">
    <property type="entry name" value="P-loop_NTPase"/>
</dbReference>
<dbReference type="Pfam" id="PF01926">
    <property type="entry name" value="MMR_HSR1"/>
    <property type="match status" value="1"/>
</dbReference>
<dbReference type="FunFam" id="3.40.50.300:FF:000590">
    <property type="entry name" value="Ribosome biogenesis GTPase A"/>
    <property type="match status" value="1"/>
</dbReference>
<comment type="caution">
    <text evidence="11">The sequence shown here is derived from an EMBL/GenBank/DDBJ whole genome shotgun (WGS) entry which is preliminary data.</text>
</comment>
<dbReference type="NCBIfam" id="TIGR03596">
    <property type="entry name" value="GTPase_YlqF"/>
    <property type="match status" value="1"/>
</dbReference>
<reference evidence="11 12" key="1">
    <citation type="journal article" date="2018" name="Nat. Biotechnol.">
        <title>A standardized bacterial taxonomy based on genome phylogeny substantially revises the tree of life.</title>
        <authorList>
            <person name="Parks D.H."/>
            <person name="Chuvochina M."/>
            <person name="Waite D.W."/>
            <person name="Rinke C."/>
            <person name="Skarshewski A."/>
            <person name="Chaumeil P.A."/>
            <person name="Hugenholtz P."/>
        </authorList>
    </citation>
    <scope>NUCLEOTIDE SEQUENCE [LARGE SCALE GENOMIC DNA]</scope>
    <source>
        <strain evidence="11">UBA12544</strain>
    </source>
</reference>
<evidence type="ECO:0000256" key="5">
    <source>
        <dbReference type="ARBA" id="ARBA00022801"/>
    </source>
</evidence>
<gene>
    <name evidence="11" type="primary">ylqF</name>
    <name evidence="11" type="ORF">DEA61_06375</name>
</gene>
<evidence type="ECO:0000313" key="11">
    <source>
        <dbReference type="EMBL" id="HBT49438.1"/>
    </source>
</evidence>
<dbReference type="PROSITE" id="PS51721">
    <property type="entry name" value="G_CP"/>
    <property type="match status" value="1"/>
</dbReference>
<evidence type="ECO:0000259" key="10">
    <source>
        <dbReference type="PROSITE" id="PS51721"/>
    </source>
</evidence>
<dbReference type="FunFam" id="1.10.1580.10:FF:000003">
    <property type="entry name" value="Ribosome biogenesis GTPase A"/>
    <property type="match status" value="1"/>
</dbReference>
<accession>A0A117KWP6</accession>
<dbReference type="Proteomes" id="UP000264445">
    <property type="component" value="Unassembled WGS sequence"/>
</dbReference>
<evidence type="ECO:0000256" key="1">
    <source>
        <dbReference type="ARBA" id="ARBA00004496"/>
    </source>
</evidence>
<dbReference type="CDD" id="cd01856">
    <property type="entry name" value="YlqF"/>
    <property type="match status" value="1"/>
</dbReference>
<dbReference type="GO" id="GO:0005525">
    <property type="term" value="F:GTP binding"/>
    <property type="evidence" value="ECO:0007669"/>
    <property type="project" value="UniProtKB-KW"/>
</dbReference>
<dbReference type="AlphaFoldDB" id="A0A117KWP6"/>
<evidence type="ECO:0000256" key="8">
    <source>
        <dbReference type="PIRNR" id="PIRNR006230"/>
    </source>
</evidence>
<dbReference type="GO" id="GO:0005737">
    <property type="term" value="C:cytoplasm"/>
    <property type="evidence" value="ECO:0007669"/>
    <property type="project" value="UniProtKB-SubCell"/>
</dbReference>
<evidence type="ECO:0000313" key="12">
    <source>
        <dbReference type="Proteomes" id="UP000264445"/>
    </source>
</evidence>
<evidence type="ECO:0000256" key="7">
    <source>
        <dbReference type="ARBA" id="ARBA00023134"/>
    </source>
</evidence>
<comment type="subcellular location">
    <subcellularLocation>
        <location evidence="1 8">Cytoplasm</location>
    </subcellularLocation>
</comment>
<evidence type="ECO:0000256" key="3">
    <source>
        <dbReference type="ARBA" id="ARBA00022490"/>
    </source>
</evidence>
<dbReference type="InterPro" id="IPR030378">
    <property type="entry name" value="G_CP_dom"/>
</dbReference>
<dbReference type="GO" id="GO:0006412">
    <property type="term" value="P:translation"/>
    <property type="evidence" value="ECO:0007669"/>
    <property type="project" value="TreeGrafter"/>
</dbReference>
<dbReference type="GO" id="GO:0003723">
    <property type="term" value="F:RNA binding"/>
    <property type="evidence" value="ECO:0007669"/>
    <property type="project" value="UniProtKB-KW"/>
</dbReference>
<dbReference type="GO" id="GO:0003924">
    <property type="term" value="F:GTPase activity"/>
    <property type="evidence" value="ECO:0007669"/>
    <property type="project" value="TreeGrafter"/>
</dbReference>
<keyword evidence="3 8" id="KW-0963">Cytoplasm</keyword>
<keyword evidence="6" id="KW-0694">RNA-binding</keyword>
<feature type="binding site" evidence="9">
    <location>
        <begin position="57"/>
        <end position="60"/>
    </location>
    <ligand>
        <name>GTP</name>
        <dbReference type="ChEBI" id="CHEBI:37565"/>
    </ligand>
</feature>
<dbReference type="PANTHER" id="PTHR45782:SF4">
    <property type="entry name" value="MITOCHONDRIAL RIBOSOME-ASSOCIATED GTPASE 1"/>
    <property type="match status" value="1"/>
</dbReference>
<keyword evidence="4 8" id="KW-0547">Nucleotide-binding</keyword>
<feature type="binding site" evidence="9">
    <location>
        <begin position="128"/>
        <end position="133"/>
    </location>
    <ligand>
        <name>GTP</name>
        <dbReference type="ChEBI" id="CHEBI:37565"/>
    </ligand>
</feature>
<organism evidence="11 12">
    <name type="scientific">Caldanaerobacter subterraneus</name>
    <dbReference type="NCBI Taxonomy" id="911092"/>
    <lineage>
        <taxon>Bacteria</taxon>
        <taxon>Bacillati</taxon>
        <taxon>Bacillota</taxon>
        <taxon>Clostridia</taxon>
        <taxon>Thermoanaerobacterales</taxon>
        <taxon>Thermoanaerobacteraceae</taxon>
        <taxon>Caldanaerobacter</taxon>
    </lineage>
</organism>
<keyword evidence="7 8" id="KW-0342">GTP-binding</keyword>
<keyword evidence="5" id="KW-0378">Hydrolase</keyword>
<evidence type="ECO:0000256" key="9">
    <source>
        <dbReference type="PIRSR" id="PIRSR006230-1"/>
    </source>
</evidence>
<comment type="function">
    <text evidence="8">Required for a late step of 50S ribosomal subunit assembly. Has GTPase activity.</text>
</comment>
<evidence type="ECO:0000256" key="4">
    <source>
        <dbReference type="ARBA" id="ARBA00022741"/>
    </source>
</evidence>
<dbReference type="Gene3D" id="3.40.50.300">
    <property type="entry name" value="P-loop containing nucleotide triphosphate hydrolases"/>
    <property type="match status" value="1"/>
</dbReference>
<evidence type="ECO:0000256" key="2">
    <source>
        <dbReference type="ARBA" id="ARBA00014898"/>
    </source>
</evidence>
<evidence type="ECO:0000256" key="6">
    <source>
        <dbReference type="ARBA" id="ARBA00022884"/>
    </source>
</evidence>
<name>A0A117KWP6_9THEO</name>
<feature type="binding site" evidence="9">
    <location>
        <position position="171"/>
    </location>
    <ligand>
        <name>GTP</name>
        <dbReference type="ChEBI" id="CHEBI:37565"/>
    </ligand>
</feature>
<dbReference type="Gene3D" id="1.10.1580.10">
    <property type="match status" value="1"/>
</dbReference>
<dbReference type="InterPro" id="IPR016478">
    <property type="entry name" value="GTPase_MTG1"/>
</dbReference>
<dbReference type="PANTHER" id="PTHR45782">
    <property type="entry name" value="MITOCHONDRIAL RIBOSOME-ASSOCIATED GTPASE 1"/>
    <property type="match status" value="1"/>
</dbReference>
<dbReference type="EMBL" id="DOLB01000096">
    <property type="protein sequence ID" value="HBT49438.1"/>
    <property type="molecule type" value="Genomic_DNA"/>
</dbReference>
<feature type="domain" description="CP-type G" evidence="10">
    <location>
        <begin position="14"/>
        <end position="175"/>
    </location>
</feature>
<dbReference type="SUPFAM" id="SSF52540">
    <property type="entry name" value="P-loop containing nucleoside triphosphate hydrolases"/>
    <property type="match status" value="1"/>
</dbReference>
<dbReference type="RefSeq" id="WP_278429092.1">
    <property type="nucleotide sequence ID" value="NZ_DOLB01000096.1"/>
</dbReference>
<dbReference type="InterPro" id="IPR023179">
    <property type="entry name" value="GTP-bd_ortho_bundle_sf"/>
</dbReference>
<dbReference type="PIRSF" id="PIRSF006230">
    <property type="entry name" value="MG442"/>
    <property type="match status" value="1"/>
</dbReference>
<protein>
    <recommendedName>
        <fullName evidence="2 8">Ribosome biogenesis GTPase A</fullName>
    </recommendedName>
</protein>
<sequence length="277" mass="31639">MIQWYPGHMAKAKKEIISNLKLVDVVYEIVDARIPRSSRNPDFDEITKRKKKIMLLNKEDLADERITDLWIKHFKEKGIEAVKVNAITGKGFKELEEKTKEVCKDILEAKVKKGLTPRLRGMILGIPNVGKSTFINTLIGRKKAKTGDKPGVTKSLHWIRTPYLDLLDTPGVLWPKFEDKTTGFMLAITGAIKDEILEMEEVALFLVSILKNRYPDYLINRYKLDKIWEEEIKIIEDIGKKRGCLVSGGEVDFAKASTVLLEDFRKGNLGRISLEEP</sequence>
<dbReference type="InterPro" id="IPR019991">
    <property type="entry name" value="GTP-bd_ribosome_bgen"/>
</dbReference>